<dbReference type="CDD" id="cd00093">
    <property type="entry name" value="HTH_XRE"/>
    <property type="match status" value="1"/>
</dbReference>
<dbReference type="SMART" id="SM00530">
    <property type="entry name" value="HTH_XRE"/>
    <property type="match status" value="1"/>
</dbReference>
<keyword evidence="3" id="KW-1185">Reference proteome</keyword>
<feature type="domain" description="HTH cro/C1-type" evidence="1">
    <location>
        <begin position="10"/>
        <end position="63"/>
    </location>
</feature>
<evidence type="ECO:0000259" key="1">
    <source>
        <dbReference type="PROSITE" id="PS50943"/>
    </source>
</evidence>
<protein>
    <submittedName>
        <fullName evidence="2">Helix-turn-helix domain-containing protein</fullName>
    </submittedName>
</protein>
<dbReference type="InterPro" id="IPR001387">
    <property type="entry name" value="Cro/C1-type_HTH"/>
</dbReference>
<gene>
    <name evidence="2" type="ORF">ACFP1Z_16740</name>
</gene>
<dbReference type="Gene3D" id="1.10.260.40">
    <property type="entry name" value="lambda repressor-like DNA-binding domains"/>
    <property type="match status" value="1"/>
</dbReference>
<dbReference type="PROSITE" id="PS50943">
    <property type="entry name" value="HTH_CROC1"/>
    <property type="match status" value="1"/>
</dbReference>
<dbReference type="Pfam" id="PF13560">
    <property type="entry name" value="HTH_31"/>
    <property type="match status" value="1"/>
</dbReference>
<dbReference type="InterPro" id="IPR010982">
    <property type="entry name" value="Lambda_DNA-bd_dom_sf"/>
</dbReference>
<sequence>MPRRQLGRYLAELRERAGLTVKTAAKELERSTATLWRIESGKTSIRSHEVAVMCRVYGASEDLTEALTALAKETKARGWWHAYGDVIPEGFDLYIGLEEAAARLDVYETALVPGLLQSEGYARSIIEAGHADKDPAEVERRVQLRVKRRVLLTRVINPPKIDVALYEAVLRCPVGGHKTMAEQLRYLAEASELPNLTIKVVPFSAGLHQGVVSGQFMILRFPSTGNGSTTEPPTVYVDGYTGALYLDKPAEIEQYDSAFRNVWNMALGVEESRRLILEVAGSLDG</sequence>
<reference evidence="3" key="1">
    <citation type="journal article" date="2019" name="Int. J. Syst. Evol. Microbiol.">
        <title>The Global Catalogue of Microorganisms (GCM) 10K type strain sequencing project: providing services to taxonomists for standard genome sequencing and annotation.</title>
        <authorList>
            <consortium name="The Broad Institute Genomics Platform"/>
            <consortium name="The Broad Institute Genome Sequencing Center for Infectious Disease"/>
            <person name="Wu L."/>
            <person name="Ma J."/>
        </authorList>
    </citation>
    <scope>NUCLEOTIDE SEQUENCE [LARGE SCALE GENOMIC DNA]</scope>
    <source>
        <strain evidence="3">CGMCC 4.7304</strain>
    </source>
</reference>
<dbReference type="Pfam" id="PF19054">
    <property type="entry name" value="DUF5753"/>
    <property type="match status" value="1"/>
</dbReference>
<name>A0ABW0YYZ8_9ACTN</name>
<dbReference type="SUPFAM" id="SSF47413">
    <property type="entry name" value="lambda repressor-like DNA-binding domains"/>
    <property type="match status" value="1"/>
</dbReference>
<evidence type="ECO:0000313" key="2">
    <source>
        <dbReference type="EMBL" id="MFC5721821.1"/>
    </source>
</evidence>
<dbReference type="RefSeq" id="WP_390317344.1">
    <property type="nucleotide sequence ID" value="NZ_JBHSPB010000009.1"/>
</dbReference>
<dbReference type="Proteomes" id="UP001596083">
    <property type="component" value="Unassembled WGS sequence"/>
</dbReference>
<proteinExistence type="predicted"/>
<organism evidence="2 3">
    <name type="scientific">Streptomyces gamaensis</name>
    <dbReference type="NCBI Taxonomy" id="1763542"/>
    <lineage>
        <taxon>Bacteria</taxon>
        <taxon>Bacillati</taxon>
        <taxon>Actinomycetota</taxon>
        <taxon>Actinomycetes</taxon>
        <taxon>Kitasatosporales</taxon>
        <taxon>Streptomycetaceae</taxon>
        <taxon>Streptomyces</taxon>
    </lineage>
</organism>
<dbReference type="EMBL" id="JBHSPB010000009">
    <property type="protein sequence ID" value="MFC5721821.1"/>
    <property type="molecule type" value="Genomic_DNA"/>
</dbReference>
<accession>A0ABW0YYZ8</accession>
<evidence type="ECO:0000313" key="3">
    <source>
        <dbReference type="Proteomes" id="UP001596083"/>
    </source>
</evidence>
<comment type="caution">
    <text evidence="2">The sequence shown here is derived from an EMBL/GenBank/DDBJ whole genome shotgun (WGS) entry which is preliminary data.</text>
</comment>
<dbReference type="InterPro" id="IPR043917">
    <property type="entry name" value="DUF5753"/>
</dbReference>